<gene>
    <name evidence="1" type="ORF">METZ01_LOCUS387699</name>
</gene>
<proteinExistence type="predicted"/>
<organism evidence="1">
    <name type="scientific">marine metagenome</name>
    <dbReference type="NCBI Taxonomy" id="408172"/>
    <lineage>
        <taxon>unclassified sequences</taxon>
        <taxon>metagenomes</taxon>
        <taxon>ecological metagenomes</taxon>
    </lineage>
</organism>
<name>A0A382ULW8_9ZZZZ</name>
<feature type="non-terminal residue" evidence="1">
    <location>
        <position position="62"/>
    </location>
</feature>
<dbReference type="AlphaFoldDB" id="A0A382ULW8"/>
<sequence>MVEAIKEKNLEQGLQKTLDRAKTLYEPVLFSYSFRFEVRDLLPILTHPSDKNTIRIYWEQPS</sequence>
<dbReference type="EMBL" id="UINC01144991">
    <property type="protein sequence ID" value="SVD34845.1"/>
    <property type="molecule type" value="Genomic_DNA"/>
</dbReference>
<reference evidence="1" key="1">
    <citation type="submission" date="2018-05" db="EMBL/GenBank/DDBJ databases">
        <authorList>
            <person name="Lanie J.A."/>
            <person name="Ng W.-L."/>
            <person name="Kazmierczak K.M."/>
            <person name="Andrzejewski T.M."/>
            <person name="Davidsen T.M."/>
            <person name="Wayne K.J."/>
            <person name="Tettelin H."/>
            <person name="Glass J.I."/>
            <person name="Rusch D."/>
            <person name="Podicherti R."/>
            <person name="Tsui H.-C.T."/>
            <person name="Winkler M.E."/>
        </authorList>
    </citation>
    <scope>NUCLEOTIDE SEQUENCE</scope>
</reference>
<evidence type="ECO:0000313" key="1">
    <source>
        <dbReference type="EMBL" id="SVD34845.1"/>
    </source>
</evidence>
<accession>A0A382ULW8</accession>
<protein>
    <submittedName>
        <fullName evidence="1">Uncharacterized protein</fullName>
    </submittedName>
</protein>